<reference evidence="3" key="1">
    <citation type="submission" date="2022-06" db="EMBL/GenBank/DDBJ databases">
        <title>Genome sequence of Phormidium yuhuli AB48 isolated from an industrial photobioreactor environment.</title>
        <authorList>
            <person name="Qiu Y."/>
            <person name="Noonan A.J.C."/>
            <person name="Dofher K."/>
            <person name="Koch M."/>
            <person name="Kieft B."/>
            <person name="Lin X."/>
            <person name="Ziels R.M."/>
            <person name="Hallam S.J."/>
        </authorList>
    </citation>
    <scope>NUCLEOTIDE SEQUENCE</scope>
    <source>
        <strain evidence="3">AB48</strain>
    </source>
</reference>
<feature type="domain" description="Integrase SAM-like N-terminal" evidence="2">
    <location>
        <begin position="9"/>
        <end position="85"/>
    </location>
</feature>
<evidence type="ECO:0000313" key="3">
    <source>
        <dbReference type="EMBL" id="USR92522.1"/>
    </source>
</evidence>
<dbReference type="InterPro" id="IPR010998">
    <property type="entry name" value="Integrase_recombinase_N"/>
</dbReference>
<dbReference type="Gene3D" id="1.10.150.130">
    <property type="match status" value="1"/>
</dbReference>
<keyword evidence="4" id="KW-1185">Reference proteome</keyword>
<dbReference type="InterPro" id="IPR004107">
    <property type="entry name" value="Integrase_SAM-like_N"/>
</dbReference>
<dbReference type="EMBL" id="CP098611">
    <property type="protein sequence ID" value="USR92522.1"/>
    <property type="molecule type" value="Genomic_DNA"/>
</dbReference>
<dbReference type="RefSeq" id="WP_252664675.1">
    <property type="nucleotide sequence ID" value="NZ_CP098611.1"/>
</dbReference>
<protein>
    <submittedName>
        <fullName evidence="3">Phage integrase N-terminal SAM-like domain-containing protein</fullName>
    </submittedName>
</protein>
<evidence type="ECO:0000256" key="1">
    <source>
        <dbReference type="ARBA" id="ARBA00023125"/>
    </source>
</evidence>
<dbReference type="Proteomes" id="UP001056708">
    <property type="component" value="Chromosome"/>
</dbReference>
<organism evidence="3 4">
    <name type="scientific">Phormidium yuhuli AB48</name>
    <dbReference type="NCBI Taxonomy" id="2940671"/>
    <lineage>
        <taxon>Bacteria</taxon>
        <taxon>Bacillati</taxon>
        <taxon>Cyanobacteriota</taxon>
        <taxon>Cyanophyceae</taxon>
        <taxon>Oscillatoriophycideae</taxon>
        <taxon>Oscillatoriales</taxon>
        <taxon>Oscillatoriaceae</taxon>
        <taxon>Phormidium</taxon>
        <taxon>Phormidium yuhuli</taxon>
    </lineage>
</organism>
<evidence type="ECO:0000259" key="2">
    <source>
        <dbReference type="Pfam" id="PF13495"/>
    </source>
</evidence>
<accession>A0ABY5ATI0</accession>
<evidence type="ECO:0000313" key="4">
    <source>
        <dbReference type="Proteomes" id="UP001056708"/>
    </source>
</evidence>
<name>A0ABY5ATI0_9CYAN</name>
<proteinExistence type="predicted"/>
<sequence length="85" mass="9962">MEVPQSPKLLDRVRQAIRFRHLSRKTKKFHLDYIPDCILFHQKRHPREMGLPEVRAYLSPHLAVTKKMAASTQNVALSALLVLYR</sequence>
<gene>
    <name evidence="3" type="ORF">NEA10_07340</name>
</gene>
<dbReference type="Pfam" id="PF13495">
    <property type="entry name" value="Phage_int_SAM_4"/>
    <property type="match status" value="1"/>
</dbReference>
<keyword evidence="1" id="KW-0238">DNA-binding</keyword>